<dbReference type="Proteomes" id="UP000824120">
    <property type="component" value="Chromosome 10"/>
</dbReference>
<comment type="catalytic activity">
    <reaction evidence="13">
        <text>a (2R,3S,4S)-leucoanthocyanidin + NADP(+) = a (2R,3R)-dihydroflavonol + NADPH + H(+)</text>
        <dbReference type="Rhea" id="RHEA:54444"/>
        <dbReference type="ChEBI" id="CHEBI:15378"/>
        <dbReference type="ChEBI" id="CHEBI:57783"/>
        <dbReference type="ChEBI" id="CHEBI:58349"/>
        <dbReference type="ChEBI" id="CHEBI:138176"/>
        <dbReference type="ChEBI" id="CHEBI:138188"/>
        <dbReference type="EC" id="1.1.1.219"/>
    </reaction>
</comment>
<keyword evidence="2" id="KW-0521">NADP</keyword>
<dbReference type="EC" id="1.1.1.219" evidence="8"/>
<evidence type="ECO:0000256" key="12">
    <source>
        <dbReference type="ARBA" id="ARBA00048870"/>
    </source>
</evidence>
<evidence type="ECO:0000256" key="2">
    <source>
        <dbReference type="ARBA" id="ARBA00022857"/>
    </source>
</evidence>
<keyword evidence="15" id="KW-1185">Reference proteome</keyword>
<sequence length="301" mass="34164">MLYELIGTCIAMLSEGASFLKKLPNASQKLKIFTTNHEDHESFYPAIEGCNGVIIGHSVDFEDKYDDEEMKIQRAIIAILGILKACLDSKTIKRVIYTCSDGALCFNEESPDIVDGNWWSDTNFIKKLKPSGVFYCISKTLIEKEALNFAQKNNLDLVCVNHAWDFGPFVTPQCPILVLRHMPMIIKGNWTNIEYDSGFIPFVHLDDVARAHIFLLECLKVKGRYVCSCVDLTPDELSQFLRARYPQYQIPTFDCLKVVTKAFKFPRLSSKKLLDAGFKYKYNLGDMYDGAIASCKQVGFL</sequence>
<evidence type="ECO:0000256" key="11">
    <source>
        <dbReference type="ARBA" id="ARBA00042831"/>
    </source>
</evidence>
<dbReference type="GO" id="GO:0045552">
    <property type="term" value="F:dihydroflavanol 4-reductase activity"/>
    <property type="evidence" value="ECO:0007669"/>
    <property type="project" value="UniProtKB-EC"/>
</dbReference>
<dbReference type="PANTHER" id="PTHR10366:SF701">
    <property type="entry name" value="VESTITONE REDUCTASE-LIKE ISOFORM X1"/>
    <property type="match status" value="1"/>
</dbReference>
<dbReference type="EMBL" id="JACXVP010000010">
    <property type="protein sequence ID" value="KAG5583400.1"/>
    <property type="molecule type" value="Genomic_DNA"/>
</dbReference>
<organism evidence="14 15">
    <name type="scientific">Solanum commersonii</name>
    <name type="common">Commerson's wild potato</name>
    <name type="synonym">Commerson's nightshade</name>
    <dbReference type="NCBI Taxonomy" id="4109"/>
    <lineage>
        <taxon>Eukaryota</taxon>
        <taxon>Viridiplantae</taxon>
        <taxon>Streptophyta</taxon>
        <taxon>Embryophyta</taxon>
        <taxon>Tracheophyta</taxon>
        <taxon>Spermatophyta</taxon>
        <taxon>Magnoliopsida</taxon>
        <taxon>eudicotyledons</taxon>
        <taxon>Gunneridae</taxon>
        <taxon>Pentapetalae</taxon>
        <taxon>asterids</taxon>
        <taxon>lamiids</taxon>
        <taxon>Solanales</taxon>
        <taxon>Solanaceae</taxon>
        <taxon>Solanoideae</taxon>
        <taxon>Solaneae</taxon>
        <taxon>Solanum</taxon>
    </lineage>
</organism>
<dbReference type="GO" id="GO:0047890">
    <property type="term" value="F:flavanone 4-reductase activity"/>
    <property type="evidence" value="ECO:0007669"/>
    <property type="project" value="UniProtKB-EC"/>
</dbReference>
<dbReference type="InterPro" id="IPR036291">
    <property type="entry name" value="NAD(P)-bd_dom_sf"/>
</dbReference>
<evidence type="ECO:0000256" key="10">
    <source>
        <dbReference type="ARBA" id="ARBA00042087"/>
    </source>
</evidence>
<protein>
    <recommendedName>
        <fullName evidence="9">Dihydroflavonol 4-reductase</fullName>
        <ecNumber evidence="8">1.1.1.219</ecNumber>
        <ecNumber evidence="7">1.1.1.234</ecNumber>
    </recommendedName>
    <alternativeName>
        <fullName evidence="11">Dihydrokaempferol 4-reductase</fullName>
    </alternativeName>
    <alternativeName>
        <fullName evidence="10">Flavanone 4-reductase</fullName>
    </alternativeName>
</protein>
<evidence type="ECO:0000256" key="1">
    <source>
        <dbReference type="ARBA" id="ARBA00004935"/>
    </source>
</evidence>
<dbReference type="InterPro" id="IPR050425">
    <property type="entry name" value="NAD(P)_dehydrat-like"/>
</dbReference>
<comment type="catalytic activity">
    <reaction evidence="12">
        <text>(2S)-flavan-4-ol + NADP(+) = (2S)-flavanone + NADPH + H(+)</text>
        <dbReference type="Rhea" id="RHEA:11228"/>
        <dbReference type="ChEBI" id="CHEBI:15378"/>
        <dbReference type="ChEBI" id="CHEBI:15605"/>
        <dbReference type="ChEBI" id="CHEBI:15606"/>
        <dbReference type="ChEBI" id="CHEBI:57783"/>
        <dbReference type="ChEBI" id="CHEBI:58349"/>
        <dbReference type="EC" id="1.1.1.234"/>
    </reaction>
</comment>
<comment type="similarity">
    <text evidence="5">Belongs to the NAD(P)-dependent epimerase/dehydratase family. Dihydroflavonol-4-reductase subfamily.</text>
</comment>
<dbReference type="AlphaFoldDB" id="A0A9J5X8Z7"/>
<dbReference type="SUPFAM" id="SSF51735">
    <property type="entry name" value="NAD(P)-binding Rossmann-fold domains"/>
    <property type="match status" value="1"/>
</dbReference>
<gene>
    <name evidence="14" type="ORF">H5410_054027</name>
</gene>
<dbReference type="PANTHER" id="PTHR10366">
    <property type="entry name" value="NAD DEPENDENT EPIMERASE/DEHYDRATASE"/>
    <property type="match status" value="1"/>
</dbReference>
<evidence type="ECO:0000256" key="4">
    <source>
        <dbReference type="ARBA" id="ARBA00023241"/>
    </source>
</evidence>
<evidence type="ECO:0000313" key="15">
    <source>
        <dbReference type="Proteomes" id="UP000824120"/>
    </source>
</evidence>
<comment type="pathway">
    <text evidence="1">Pigment biosynthesis; anthocyanin biosynthesis.</text>
</comment>
<comment type="function">
    <text evidence="6">Bifunctional enzyme involved in flavonoid metabolism.</text>
</comment>
<proteinExistence type="inferred from homology"/>
<evidence type="ECO:0000256" key="3">
    <source>
        <dbReference type="ARBA" id="ARBA00023002"/>
    </source>
</evidence>
<evidence type="ECO:0000256" key="5">
    <source>
        <dbReference type="ARBA" id="ARBA00023445"/>
    </source>
</evidence>
<evidence type="ECO:0000256" key="7">
    <source>
        <dbReference type="ARBA" id="ARBA00039055"/>
    </source>
</evidence>
<name>A0A9J5X8Z7_SOLCO</name>
<dbReference type="GO" id="GO:0009813">
    <property type="term" value="P:flavonoid biosynthetic process"/>
    <property type="evidence" value="ECO:0007669"/>
    <property type="project" value="UniProtKB-KW"/>
</dbReference>
<dbReference type="EC" id="1.1.1.234" evidence="7"/>
<keyword evidence="4" id="KW-0284">Flavonoid biosynthesis</keyword>
<reference evidence="14 15" key="1">
    <citation type="submission" date="2020-09" db="EMBL/GenBank/DDBJ databases">
        <title>De no assembly of potato wild relative species, Solanum commersonii.</title>
        <authorList>
            <person name="Cho K."/>
        </authorList>
    </citation>
    <scope>NUCLEOTIDE SEQUENCE [LARGE SCALE GENOMIC DNA]</scope>
    <source>
        <strain evidence="14">LZ3.2</strain>
        <tissue evidence="14">Leaf</tissue>
    </source>
</reference>
<evidence type="ECO:0000256" key="6">
    <source>
        <dbReference type="ARBA" id="ARBA00037100"/>
    </source>
</evidence>
<dbReference type="FunFam" id="3.40.50.720:FF:000085">
    <property type="entry name" value="Dihydroflavonol reductase"/>
    <property type="match status" value="1"/>
</dbReference>
<dbReference type="Gene3D" id="3.40.50.720">
    <property type="entry name" value="NAD(P)-binding Rossmann-like Domain"/>
    <property type="match status" value="1"/>
</dbReference>
<evidence type="ECO:0000313" key="14">
    <source>
        <dbReference type="EMBL" id="KAG5583400.1"/>
    </source>
</evidence>
<keyword evidence="3" id="KW-0560">Oxidoreductase</keyword>
<evidence type="ECO:0000256" key="8">
    <source>
        <dbReference type="ARBA" id="ARBA00039057"/>
    </source>
</evidence>
<evidence type="ECO:0000256" key="13">
    <source>
        <dbReference type="ARBA" id="ARBA00049132"/>
    </source>
</evidence>
<evidence type="ECO:0000256" key="9">
    <source>
        <dbReference type="ARBA" id="ARBA00039963"/>
    </source>
</evidence>
<comment type="caution">
    <text evidence="14">The sequence shown here is derived from an EMBL/GenBank/DDBJ whole genome shotgun (WGS) entry which is preliminary data.</text>
</comment>
<dbReference type="OrthoDB" id="2735536at2759"/>
<accession>A0A9J5X8Z7</accession>